<protein>
    <recommendedName>
        <fullName evidence="4">Transcriptional regulator with AbiEi antitoxin domain of type IV toxin-antitoxin system</fullName>
    </recommendedName>
</protein>
<name>A0ABT0J1Y2_9MICO</name>
<feature type="region of interest" description="Disordered" evidence="1">
    <location>
        <begin position="1"/>
        <end position="47"/>
    </location>
</feature>
<organism evidence="2 3">
    <name type="scientific">Isoptericola peretonis</name>
    <dbReference type="NCBI Taxonomy" id="2918523"/>
    <lineage>
        <taxon>Bacteria</taxon>
        <taxon>Bacillati</taxon>
        <taxon>Actinomycetota</taxon>
        <taxon>Actinomycetes</taxon>
        <taxon>Micrococcales</taxon>
        <taxon>Promicromonosporaceae</taxon>
        <taxon>Isoptericola</taxon>
    </lineage>
</organism>
<dbReference type="EMBL" id="JALQCY010000002">
    <property type="protein sequence ID" value="MCK9793505.1"/>
    <property type="molecule type" value="Genomic_DNA"/>
</dbReference>
<evidence type="ECO:0000313" key="3">
    <source>
        <dbReference type="Proteomes" id="UP001651050"/>
    </source>
</evidence>
<evidence type="ECO:0008006" key="4">
    <source>
        <dbReference type="Google" id="ProtNLM"/>
    </source>
</evidence>
<dbReference type="RefSeq" id="WP_416343349.1">
    <property type="nucleotide sequence ID" value="NZ_JALQCY010000002.1"/>
</dbReference>
<evidence type="ECO:0000256" key="1">
    <source>
        <dbReference type="SAM" id="MobiDB-lite"/>
    </source>
</evidence>
<gene>
    <name evidence="2" type="ORF">M1843_07090</name>
</gene>
<evidence type="ECO:0000313" key="2">
    <source>
        <dbReference type="EMBL" id="MCK9793505.1"/>
    </source>
</evidence>
<proteinExistence type="predicted"/>
<dbReference type="Proteomes" id="UP001651050">
    <property type="component" value="Unassembled WGS sequence"/>
</dbReference>
<comment type="caution">
    <text evidence="2">The sequence shown here is derived from an EMBL/GenBank/DDBJ whole genome shotgun (WGS) entry which is preliminary data.</text>
</comment>
<sequence length="251" mass="25412">MSQFAPSSPAPLPAAASAGTRAADGEGRLGDLLATPARPAGAPVRPRDVGGRAAWQVLVRDGALEVVRGDLAVPTGTPVAPALRASLLAAEAPTGAVLAGRSAAWVHAGRPAAGPTGPPLDVTYPAGGHRPELWGAGLVWQSPLLRDDTVRLGGARVTTPLRTAVDVALHVPGDQAAASLVRVVVDVCGLDLDDAATLLERRVRAVGRPRARRVLDRARALPSEHAGDPPGDLPGHGARVPWCGPGPAALG</sequence>
<feature type="compositionally biased region" description="Low complexity" evidence="1">
    <location>
        <begin position="1"/>
        <end position="22"/>
    </location>
</feature>
<feature type="region of interest" description="Disordered" evidence="1">
    <location>
        <begin position="217"/>
        <end position="240"/>
    </location>
</feature>
<keyword evidence="3" id="KW-1185">Reference proteome</keyword>
<feature type="compositionally biased region" description="Low complexity" evidence="1">
    <location>
        <begin position="34"/>
        <end position="44"/>
    </location>
</feature>
<reference evidence="2 3" key="1">
    <citation type="submission" date="2022-02" db="EMBL/GenBank/DDBJ databases">
        <title>The car tank lid bacteriome: a reservoir of bacteria with potential in bioremediation of fuel.</title>
        <authorList>
            <person name="Vidal-Verdu A."/>
            <person name="Gomez-Martinez D."/>
            <person name="Latorre-Perez A."/>
            <person name="Pereto J."/>
            <person name="Porcar M."/>
        </authorList>
    </citation>
    <scope>NUCLEOTIDE SEQUENCE [LARGE SCALE GENOMIC DNA]</scope>
    <source>
        <strain evidence="2 3">4D.3</strain>
    </source>
</reference>
<accession>A0ABT0J1Y2</accession>